<dbReference type="EMBL" id="CM040456">
    <property type="protein sequence ID" value="MCI4376106.1"/>
    <property type="molecule type" value="Genomic_DNA"/>
</dbReference>
<evidence type="ECO:0000313" key="1">
    <source>
        <dbReference type="EMBL" id="MCI4376106.1"/>
    </source>
</evidence>
<organism evidence="1 2">
    <name type="scientific">Pangasianodon gigas</name>
    <name type="common">Mekong giant catfish</name>
    <name type="synonym">Pangasius gigas</name>
    <dbReference type="NCBI Taxonomy" id="30993"/>
    <lineage>
        <taxon>Eukaryota</taxon>
        <taxon>Metazoa</taxon>
        <taxon>Chordata</taxon>
        <taxon>Craniata</taxon>
        <taxon>Vertebrata</taxon>
        <taxon>Euteleostomi</taxon>
        <taxon>Actinopterygii</taxon>
        <taxon>Neopterygii</taxon>
        <taxon>Teleostei</taxon>
        <taxon>Ostariophysi</taxon>
        <taxon>Siluriformes</taxon>
        <taxon>Pangasiidae</taxon>
        <taxon>Pangasianodon</taxon>
    </lineage>
</organism>
<comment type="caution">
    <text evidence="1">The sequence shown here is derived from an EMBL/GenBank/DDBJ whole genome shotgun (WGS) entry which is preliminary data.</text>
</comment>
<gene>
    <name evidence="1" type="ORF">PGIGA_G00184420</name>
</gene>
<accession>A0ACC5WAU6</accession>
<name>A0ACC5WAU6_PANGG</name>
<reference evidence="1 2" key="1">
    <citation type="journal article" date="2022" name="bioRxiv">
        <title>An ancient truncated duplication of the anti-Mullerian hormone receptor type 2 gene is a potential conserved master sex determinant in the Pangasiidae catfish family.</title>
        <authorList>
            <person name="Wen M."/>
            <person name="Pan Q."/>
            <person name="Jouanno E."/>
            <person name="Montfort J."/>
            <person name="Zahm M."/>
            <person name="Cabau C."/>
            <person name="Klopp C."/>
            <person name="Iampietro C."/>
            <person name="Roques C."/>
            <person name="Bouchez O."/>
            <person name="Castinel A."/>
            <person name="Donnadieu C."/>
            <person name="Parrinello H."/>
            <person name="Poncet C."/>
            <person name="Belmonte E."/>
            <person name="Gautier V."/>
            <person name="Avarre J.-C."/>
            <person name="Dugue R."/>
            <person name="Gustiano R."/>
            <person name="Ha T.T.T."/>
            <person name="Campet M."/>
            <person name="Sriphairoj K."/>
            <person name="Ribolli J."/>
            <person name="de Almeida F.L."/>
            <person name="Desvignes T."/>
            <person name="Postlethwait J.H."/>
            <person name="Bucao C.F."/>
            <person name="Robinson-Rechavi M."/>
            <person name="Bobe J."/>
            <person name="Herpin A."/>
            <person name="Guiguen Y."/>
        </authorList>
    </citation>
    <scope>NUCLEOTIDE SEQUENCE [LARGE SCALE GENOMIC DNA]</scope>
    <source>
        <strain evidence="1">YG-Dec2019</strain>
    </source>
</reference>
<keyword evidence="2" id="KW-1185">Reference proteome</keyword>
<dbReference type="Proteomes" id="UP000829447">
    <property type="component" value="Linkage Group LG3"/>
</dbReference>
<proteinExistence type="predicted"/>
<protein>
    <submittedName>
        <fullName evidence="1">Uncharacterized protein</fullName>
    </submittedName>
</protein>
<evidence type="ECO:0000313" key="2">
    <source>
        <dbReference type="Proteomes" id="UP000829447"/>
    </source>
</evidence>
<sequence>MSKAAWVDMLTLHAMGWNHKKSLSLHQSLSTRYVKRHQIHLMPVKAPHTEDFSSQLRGFTLV</sequence>